<dbReference type="RefSeq" id="WP_100276575.1">
    <property type="nucleotide sequence ID" value="NZ_CP018799.1"/>
</dbReference>
<evidence type="ECO:0000313" key="3">
    <source>
        <dbReference type="EMBL" id="ATX78579.1"/>
    </source>
</evidence>
<dbReference type="SUPFAM" id="SSF158791">
    <property type="entry name" value="MgtE N-terminal domain-like"/>
    <property type="match status" value="1"/>
</dbReference>
<dbReference type="AlphaFoldDB" id="A0A2K8KXK7"/>
<keyword evidence="2" id="KW-1133">Transmembrane helix</keyword>
<evidence type="ECO:0000256" key="2">
    <source>
        <dbReference type="SAM" id="Phobius"/>
    </source>
</evidence>
<keyword evidence="3" id="KW-0966">Cell projection</keyword>
<keyword evidence="1" id="KW-0175">Coiled coil</keyword>
<keyword evidence="3" id="KW-0969">Cilium</keyword>
<reference evidence="3 4" key="1">
    <citation type="submission" date="2016-12" db="EMBL/GenBank/DDBJ databases">
        <title>Isolation and genomic insights into novel planktonic Zetaproteobacteria from stratified waters of the Chesapeake Bay.</title>
        <authorList>
            <person name="McAllister S.M."/>
            <person name="Kato S."/>
            <person name="Chan C.S."/>
            <person name="Chiu B.K."/>
            <person name="Field E.K."/>
        </authorList>
    </citation>
    <scope>NUCLEOTIDE SEQUENCE [LARGE SCALE GENOMIC DNA]</scope>
    <source>
        <strain evidence="3 4">CP-5</strain>
    </source>
</reference>
<organism evidence="3 4">
    <name type="scientific">Mariprofundus aestuarium</name>
    <dbReference type="NCBI Taxonomy" id="1921086"/>
    <lineage>
        <taxon>Bacteria</taxon>
        <taxon>Pseudomonadati</taxon>
        <taxon>Pseudomonadota</taxon>
        <taxon>Candidatius Mariprofundia</taxon>
        <taxon>Mariprofundales</taxon>
        <taxon>Mariprofundaceae</taxon>
        <taxon>Mariprofundus</taxon>
    </lineage>
</organism>
<evidence type="ECO:0000256" key="1">
    <source>
        <dbReference type="SAM" id="Coils"/>
    </source>
</evidence>
<accession>A0A2K8KXK7</accession>
<dbReference type="Proteomes" id="UP000231701">
    <property type="component" value="Chromosome"/>
</dbReference>
<name>A0A2K8KXK7_MARES</name>
<feature type="coiled-coil region" evidence="1">
    <location>
        <begin position="125"/>
        <end position="152"/>
    </location>
</feature>
<dbReference type="OrthoDB" id="5297650at2"/>
<keyword evidence="3" id="KW-0282">Flagellum</keyword>
<protein>
    <submittedName>
        <fullName evidence="3">Flagellar motility protein MotE, a chaperone for MotC folding</fullName>
    </submittedName>
</protein>
<keyword evidence="2" id="KW-0812">Transmembrane</keyword>
<feature type="transmembrane region" description="Helical" evidence="2">
    <location>
        <begin position="7"/>
        <end position="26"/>
    </location>
</feature>
<gene>
    <name evidence="3" type="ORF">Ga0123461_0126</name>
</gene>
<dbReference type="EMBL" id="CP018799">
    <property type="protein sequence ID" value="ATX78579.1"/>
    <property type="molecule type" value="Genomic_DNA"/>
</dbReference>
<dbReference type="KEGG" id="maes:Ga0123461_0126"/>
<evidence type="ECO:0000313" key="4">
    <source>
        <dbReference type="Proteomes" id="UP000231701"/>
    </source>
</evidence>
<sequence>MKRYNIISFLVILSAFSLFNIGMTWWPDSEDYSTAISEISSTPVAQAGEIAKTRSQASPGEMAEAERDASVIIPAAEASVFSGSMAGNVSQEEAEVLLNLRTTKENLDLRSKALDERQSSIEKAEEGMAARIKELESLVAKMQDQLQQEQNFKSKKIKKLAAVYSSMKPEKAALVVTRMELETVVKMFARMDDKKVGKILSYLSPEKAVGITQALTRQSNDL</sequence>
<keyword evidence="4" id="KW-1185">Reference proteome</keyword>
<keyword evidence="2" id="KW-0472">Membrane</keyword>
<proteinExistence type="predicted"/>